<gene>
    <name evidence="2" type="ORF">B0H67DRAFT_345126</name>
</gene>
<comment type="caution">
    <text evidence="2">The sequence shown here is derived from an EMBL/GenBank/DDBJ whole genome shotgun (WGS) entry which is preliminary data.</text>
</comment>
<feature type="signal peptide" evidence="1">
    <location>
        <begin position="1"/>
        <end position="19"/>
    </location>
</feature>
<dbReference type="Proteomes" id="UP001172102">
    <property type="component" value="Unassembled WGS sequence"/>
</dbReference>
<evidence type="ECO:0000313" key="3">
    <source>
        <dbReference type="Proteomes" id="UP001172102"/>
    </source>
</evidence>
<name>A0AA40A3I1_9PEZI</name>
<keyword evidence="1" id="KW-0732">Signal</keyword>
<feature type="chain" id="PRO_5041210713" evidence="1">
    <location>
        <begin position="20"/>
        <end position="116"/>
    </location>
</feature>
<evidence type="ECO:0000256" key="1">
    <source>
        <dbReference type="SAM" id="SignalP"/>
    </source>
</evidence>
<keyword evidence="3" id="KW-1185">Reference proteome</keyword>
<accession>A0AA40A3I1</accession>
<reference evidence="2" key="1">
    <citation type="submission" date="2023-06" db="EMBL/GenBank/DDBJ databases">
        <title>Genome-scale phylogeny and comparative genomics of the fungal order Sordariales.</title>
        <authorList>
            <consortium name="Lawrence Berkeley National Laboratory"/>
            <person name="Hensen N."/>
            <person name="Bonometti L."/>
            <person name="Westerberg I."/>
            <person name="Brannstrom I.O."/>
            <person name="Guillou S."/>
            <person name="Cros-Aarteil S."/>
            <person name="Calhoun S."/>
            <person name="Haridas S."/>
            <person name="Kuo A."/>
            <person name="Mondo S."/>
            <person name="Pangilinan J."/>
            <person name="Riley R."/>
            <person name="Labutti K."/>
            <person name="Andreopoulos B."/>
            <person name="Lipzen A."/>
            <person name="Chen C."/>
            <person name="Yanf M."/>
            <person name="Daum C."/>
            <person name="Ng V."/>
            <person name="Clum A."/>
            <person name="Steindorff A."/>
            <person name="Ohm R."/>
            <person name="Martin F."/>
            <person name="Silar P."/>
            <person name="Natvig D."/>
            <person name="Lalanne C."/>
            <person name="Gautier V."/>
            <person name="Ament-Velasquez S.L."/>
            <person name="Kruys A."/>
            <person name="Hutchinson M.I."/>
            <person name="Powell A.J."/>
            <person name="Barry K."/>
            <person name="Miller A.N."/>
            <person name="Grigoriev I.V."/>
            <person name="Debuchy R."/>
            <person name="Gladieux P."/>
            <person name="Thoren M.H."/>
            <person name="Johannesson H."/>
        </authorList>
    </citation>
    <scope>NUCLEOTIDE SEQUENCE</scope>
    <source>
        <strain evidence="2">SMH4607-1</strain>
    </source>
</reference>
<dbReference type="AlphaFoldDB" id="A0AA40A3I1"/>
<protein>
    <submittedName>
        <fullName evidence="2">Uncharacterized protein</fullName>
    </submittedName>
</protein>
<evidence type="ECO:0000313" key="2">
    <source>
        <dbReference type="EMBL" id="KAK0708611.1"/>
    </source>
</evidence>
<proteinExistence type="predicted"/>
<dbReference type="EMBL" id="JAUKUA010000006">
    <property type="protein sequence ID" value="KAK0708611.1"/>
    <property type="molecule type" value="Genomic_DNA"/>
</dbReference>
<organism evidence="2 3">
    <name type="scientific">Lasiosphaeris hirsuta</name>
    <dbReference type="NCBI Taxonomy" id="260670"/>
    <lineage>
        <taxon>Eukaryota</taxon>
        <taxon>Fungi</taxon>
        <taxon>Dikarya</taxon>
        <taxon>Ascomycota</taxon>
        <taxon>Pezizomycotina</taxon>
        <taxon>Sordariomycetes</taxon>
        <taxon>Sordariomycetidae</taxon>
        <taxon>Sordariales</taxon>
        <taxon>Lasiosphaeriaceae</taxon>
        <taxon>Lasiosphaeris</taxon>
    </lineage>
</organism>
<sequence>MNKMKSFSFVLLSVPLAVLLPPLPSENLFPLTLFLFPLSLVPSIFSFSHPTTHSCFLFPSWPTFPPPLSSPFNSGFDDPPLPSPFPTRPPAFFRHVPLTRQPRFSVDLSITHAGVF</sequence>